<accession>A0A2V2NGK3</accession>
<organism evidence="1 2">
    <name type="scientific">Methanospirillum stamsii</name>
    <dbReference type="NCBI Taxonomy" id="1277351"/>
    <lineage>
        <taxon>Archaea</taxon>
        <taxon>Methanobacteriati</taxon>
        <taxon>Methanobacteriota</taxon>
        <taxon>Stenosarchaea group</taxon>
        <taxon>Methanomicrobia</taxon>
        <taxon>Methanomicrobiales</taxon>
        <taxon>Methanospirillaceae</taxon>
        <taxon>Methanospirillum</taxon>
    </lineage>
</organism>
<dbReference type="Proteomes" id="UP000245934">
    <property type="component" value="Unassembled WGS sequence"/>
</dbReference>
<dbReference type="PANTHER" id="PTHR30302:SF4">
    <property type="entry name" value="HYDROGENASE 3 MATURATION PROTEASE"/>
    <property type="match status" value="1"/>
</dbReference>
<dbReference type="Pfam" id="PF01750">
    <property type="entry name" value="HycI"/>
    <property type="match status" value="1"/>
</dbReference>
<dbReference type="GO" id="GO:0016485">
    <property type="term" value="P:protein processing"/>
    <property type="evidence" value="ECO:0007669"/>
    <property type="project" value="TreeGrafter"/>
</dbReference>
<comment type="caution">
    <text evidence="1">The sequence shown here is derived from an EMBL/GenBank/DDBJ whole genome shotgun (WGS) entry which is preliminary data.</text>
</comment>
<gene>
    <name evidence="1" type="ORF">DLD82_05155</name>
</gene>
<dbReference type="PANTHER" id="PTHR30302">
    <property type="entry name" value="HYDROGENASE 1 MATURATION PROTEASE"/>
    <property type="match status" value="1"/>
</dbReference>
<dbReference type="InterPro" id="IPR004420">
    <property type="entry name" value="Pept_A31_hyd_mat_HycI"/>
</dbReference>
<dbReference type="PRINTS" id="PR00446">
    <property type="entry name" value="HYDRGNUPTAKE"/>
</dbReference>
<dbReference type="InterPro" id="IPR023430">
    <property type="entry name" value="Pept_HybD-like_dom_sf"/>
</dbReference>
<keyword evidence="2" id="KW-1185">Reference proteome</keyword>
<reference evidence="1 2" key="1">
    <citation type="submission" date="2018-05" db="EMBL/GenBank/DDBJ databases">
        <title>Draft genome of Methanospirillum stamsii Pt1.</title>
        <authorList>
            <person name="Dueholm M.S."/>
            <person name="Nielsen P.H."/>
            <person name="Bakmann L.F."/>
            <person name="Otzen D.E."/>
        </authorList>
    </citation>
    <scope>NUCLEOTIDE SEQUENCE [LARGE SCALE GENOMIC DNA]</scope>
    <source>
        <strain evidence="1 2">Pt1</strain>
    </source>
</reference>
<dbReference type="EMBL" id="QGMZ01000010">
    <property type="protein sequence ID" value="PWR75518.1"/>
    <property type="molecule type" value="Genomic_DNA"/>
</dbReference>
<evidence type="ECO:0000313" key="1">
    <source>
        <dbReference type="EMBL" id="PWR75518.1"/>
    </source>
</evidence>
<dbReference type="CDD" id="cd06067">
    <property type="entry name" value="H2MP_MemB-H2evol"/>
    <property type="match status" value="1"/>
</dbReference>
<dbReference type="GO" id="GO:0004175">
    <property type="term" value="F:endopeptidase activity"/>
    <property type="evidence" value="ECO:0007669"/>
    <property type="project" value="TreeGrafter"/>
</dbReference>
<dbReference type="RefSeq" id="WP_109940037.1">
    <property type="nucleotide sequence ID" value="NZ_CP176366.1"/>
</dbReference>
<proteinExistence type="predicted"/>
<name>A0A2V2NGK3_9EURY</name>
<dbReference type="OrthoDB" id="44145at2157"/>
<sequence>MHLLLGIGNDLLGDDGVGPYIADHFRSSNWITINAGIVPENFTSPVRKQSPDSIVIVDAVEMGLKPGSIRIIPPESIKDCGTGTHQIALNFITDQFLSFCPEVIFIGIQPGSLDPDSPLTDPVRKAAECLLSVLPDQRFDTIKELQSDKR</sequence>
<dbReference type="Gene3D" id="3.40.50.1450">
    <property type="entry name" value="HybD-like"/>
    <property type="match status" value="1"/>
</dbReference>
<dbReference type="SUPFAM" id="SSF53163">
    <property type="entry name" value="HybD-like"/>
    <property type="match status" value="1"/>
</dbReference>
<dbReference type="NCBIfam" id="TIGR00072">
    <property type="entry name" value="hydrog_prot"/>
    <property type="match status" value="1"/>
</dbReference>
<dbReference type="GO" id="GO:0008047">
    <property type="term" value="F:enzyme activator activity"/>
    <property type="evidence" value="ECO:0007669"/>
    <property type="project" value="InterPro"/>
</dbReference>
<dbReference type="GeneID" id="97609552"/>
<evidence type="ECO:0000313" key="2">
    <source>
        <dbReference type="Proteomes" id="UP000245934"/>
    </source>
</evidence>
<dbReference type="AlphaFoldDB" id="A0A2V2NGK3"/>
<dbReference type="InterPro" id="IPR000671">
    <property type="entry name" value="Peptidase_A31"/>
</dbReference>
<protein>
    <submittedName>
        <fullName evidence="1">Hydrogenase 3 maturation endopeptidase HyCI</fullName>
    </submittedName>
</protein>